<dbReference type="InterPro" id="IPR009091">
    <property type="entry name" value="RCC1/BLIP-II"/>
</dbReference>
<proteinExistence type="predicted"/>
<gene>
    <name evidence="3" type="ORF">M422DRAFT_268448</name>
</gene>
<dbReference type="InterPro" id="IPR036770">
    <property type="entry name" value="Ankyrin_rpt-contain_sf"/>
</dbReference>
<dbReference type="HOGENOM" id="CLU_498909_0_0_1"/>
<reference evidence="3 4" key="1">
    <citation type="submission" date="2014-06" db="EMBL/GenBank/DDBJ databases">
        <title>Evolutionary Origins and Diversification of the Mycorrhizal Mutualists.</title>
        <authorList>
            <consortium name="DOE Joint Genome Institute"/>
            <consortium name="Mycorrhizal Genomics Consortium"/>
            <person name="Kohler A."/>
            <person name="Kuo A."/>
            <person name="Nagy L.G."/>
            <person name="Floudas D."/>
            <person name="Copeland A."/>
            <person name="Barry K.W."/>
            <person name="Cichocki N."/>
            <person name="Veneault-Fourrey C."/>
            <person name="LaButti K."/>
            <person name="Lindquist E.A."/>
            <person name="Lipzen A."/>
            <person name="Lundell T."/>
            <person name="Morin E."/>
            <person name="Murat C."/>
            <person name="Riley R."/>
            <person name="Ohm R."/>
            <person name="Sun H."/>
            <person name="Tunlid A."/>
            <person name="Henrissat B."/>
            <person name="Grigoriev I.V."/>
            <person name="Hibbett D.S."/>
            <person name="Martin F."/>
        </authorList>
    </citation>
    <scope>NUCLEOTIDE SEQUENCE [LARGE SCALE GENOMIC DNA]</scope>
    <source>
        <strain evidence="3 4">SS14</strain>
    </source>
</reference>
<dbReference type="AlphaFoldDB" id="A0A0C9TK34"/>
<dbReference type="SUPFAM" id="SSF50985">
    <property type="entry name" value="RCC1/BLIP-II"/>
    <property type="match status" value="1"/>
</dbReference>
<protein>
    <submittedName>
        <fullName evidence="3">Uncharacterized protein</fullName>
    </submittedName>
</protein>
<sequence length="546" mass="58231">MSHAAFAKALEAVRNSNQASNTGQLSTSAGRRGGIATAVVDVIARDCLGRTVLHPAVAITEAYALNYLGMLLAHPAINVNMQDIESKWTPLHRALYVGNVAVCQLLLRHPDIDVQLRDNEGLTPFDLHNLTVEGTWPIAIGAAADFYPLKLPNTSADLFTWGGSRNAALGHENSKDRSYLNMIKGASMAKLHTTIITDERGSNLRVCSFGSGGRLGLSHHTQYTPLHIPSLPQITLIAPAQDHTLALSSRSEVYTWGLNRLSQLGYVVEPATSGVSGASGGFGFGKDGPIQAIPRKVVGPLKKAVVDVALDSDGDMIVCTDSGHVFVRSRSSTSSNTTTTSSHPTLKSNTSSNLTALIASHLAPSANTKGKFTRVPFIHRAIGVCANAAGAFGAVRLNYVSNVVKVEGNNLGRDLATIRPWTKGSEKEEMGRERERVIPTGLSSLNGEEGDEEGGTHLPGLSAYSAREYIKLLEEDKKARKEGKSGVFGVDLQECGLDGKVKMKLHGVDMLVRARVLIPVHRVVLATRSGVLRGFMDGVGGGVVRM</sequence>
<feature type="compositionally biased region" description="Low complexity" evidence="2">
    <location>
        <begin position="329"/>
        <end position="342"/>
    </location>
</feature>
<dbReference type="OrthoDB" id="1893551at2759"/>
<dbReference type="Proteomes" id="UP000054279">
    <property type="component" value="Unassembled WGS sequence"/>
</dbReference>
<dbReference type="InterPro" id="IPR002110">
    <property type="entry name" value="Ankyrin_rpt"/>
</dbReference>
<evidence type="ECO:0000256" key="1">
    <source>
        <dbReference type="ARBA" id="ARBA00022737"/>
    </source>
</evidence>
<feature type="region of interest" description="Disordered" evidence="2">
    <location>
        <begin position="329"/>
        <end position="349"/>
    </location>
</feature>
<name>A0A0C9TK34_SPHS4</name>
<keyword evidence="1" id="KW-0677">Repeat</keyword>
<evidence type="ECO:0000313" key="3">
    <source>
        <dbReference type="EMBL" id="KIJ30093.1"/>
    </source>
</evidence>
<evidence type="ECO:0000256" key="2">
    <source>
        <dbReference type="SAM" id="MobiDB-lite"/>
    </source>
</evidence>
<dbReference type="Gene3D" id="2.130.10.30">
    <property type="entry name" value="Regulator of chromosome condensation 1/beta-lactamase-inhibitor protein II"/>
    <property type="match status" value="1"/>
</dbReference>
<dbReference type="EMBL" id="KN837269">
    <property type="protein sequence ID" value="KIJ30093.1"/>
    <property type="molecule type" value="Genomic_DNA"/>
</dbReference>
<keyword evidence="4" id="KW-1185">Reference proteome</keyword>
<dbReference type="InterPro" id="IPR051625">
    <property type="entry name" value="Signaling_Regulatory_Domain"/>
</dbReference>
<accession>A0A0C9TK34</accession>
<dbReference type="SUPFAM" id="SSF48403">
    <property type="entry name" value="Ankyrin repeat"/>
    <property type="match status" value="1"/>
</dbReference>
<organism evidence="3 4">
    <name type="scientific">Sphaerobolus stellatus (strain SS14)</name>
    <dbReference type="NCBI Taxonomy" id="990650"/>
    <lineage>
        <taxon>Eukaryota</taxon>
        <taxon>Fungi</taxon>
        <taxon>Dikarya</taxon>
        <taxon>Basidiomycota</taxon>
        <taxon>Agaricomycotina</taxon>
        <taxon>Agaricomycetes</taxon>
        <taxon>Phallomycetidae</taxon>
        <taxon>Geastrales</taxon>
        <taxon>Sphaerobolaceae</taxon>
        <taxon>Sphaerobolus</taxon>
    </lineage>
</organism>
<dbReference type="Pfam" id="PF13637">
    <property type="entry name" value="Ank_4"/>
    <property type="match status" value="1"/>
</dbReference>
<dbReference type="Gene3D" id="1.25.40.20">
    <property type="entry name" value="Ankyrin repeat-containing domain"/>
    <property type="match status" value="1"/>
</dbReference>
<dbReference type="PANTHER" id="PTHR22872">
    <property type="entry name" value="BTK-BINDING PROTEIN-RELATED"/>
    <property type="match status" value="1"/>
</dbReference>
<evidence type="ECO:0000313" key="4">
    <source>
        <dbReference type="Proteomes" id="UP000054279"/>
    </source>
</evidence>
<dbReference type="PANTHER" id="PTHR22872:SF2">
    <property type="entry name" value="INHIBITOR OF BRUTON TYROSINE KINASE"/>
    <property type="match status" value="1"/>
</dbReference>